<comment type="caution">
    <text evidence="2">The sequence shown here is derived from an EMBL/GenBank/DDBJ whole genome shotgun (WGS) entry which is preliminary data.</text>
</comment>
<evidence type="ECO:0000313" key="3">
    <source>
        <dbReference type="Proteomes" id="UP001403385"/>
    </source>
</evidence>
<keyword evidence="3" id="KW-1185">Reference proteome</keyword>
<evidence type="ECO:0000313" key="2">
    <source>
        <dbReference type="EMBL" id="MEN7548357.1"/>
    </source>
</evidence>
<feature type="signal peptide" evidence="1">
    <location>
        <begin position="1"/>
        <end position="19"/>
    </location>
</feature>
<protein>
    <recommendedName>
        <fullName evidence="4">Beta-lactamase-inhibitor-like PepSY-like domain-containing protein</fullName>
    </recommendedName>
</protein>
<sequence length="153" mass="16948">MKHVISVALLMLFAGIANAQDPPQAVQKAVKALFGNAEVLQWEHNPKAYVAFLENGEEYHYCRVESNGVWTDKGVYAFLEDLPEAVQNSIENLSGIAAETGEFYTASLKNGDTAYMVFVDDGLAKSSFLVNAEGKVLRKESFPMQMEADEDYE</sequence>
<evidence type="ECO:0008006" key="4">
    <source>
        <dbReference type="Google" id="ProtNLM"/>
    </source>
</evidence>
<organism evidence="2 3">
    <name type="scientific">Rapidithrix thailandica</name>
    <dbReference type="NCBI Taxonomy" id="413964"/>
    <lineage>
        <taxon>Bacteria</taxon>
        <taxon>Pseudomonadati</taxon>
        <taxon>Bacteroidota</taxon>
        <taxon>Cytophagia</taxon>
        <taxon>Cytophagales</taxon>
        <taxon>Flammeovirgaceae</taxon>
        <taxon>Rapidithrix</taxon>
    </lineage>
</organism>
<dbReference type="EMBL" id="JBDKWZ010000005">
    <property type="protein sequence ID" value="MEN7548357.1"/>
    <property type="molecule type" value="Genomic_DNA"/>
</dbReference>
<reference evidence="2 3" key="1">
    <citation type="submission" date="2024-04" db="EMBL/GenBank/DDBJ databases">
        <title>Novel genus in family Flammeovirgaceae.</title>
        <authorList>
            <person name="Nguyen T.H."/>
            <person name="Vuong T.Q."/>
            <person name="Le H."/>
            <person name="Kim S.-G."/>
        </authorList>
    </citation>
    <scope>NUCLEOTIDE SEQUENCE [LARGE SCALE GENOMIC DNA]</scope>
    <source>
        <strain evidence="2 3">JCM 23209</strain>
    </source>
</reference>
<evidence type="ECO:0000256" key="1">
    <source>
        <dbReference type="SAM" id="SignalP"/>
    </source>
</evidence>
<dbReference type="Gene3D" id="3.10.450.360">
    <property type="match status" value="1"/>
</dbReference>
<accession>A0AAW9RX97</accession>
<name>A0AAW9RX97_9BACT</name>
<dbReference type="AlphaFoldDB" id="A0AAW9RX97"/>
<keyword evidence="1" id="KW-0732">Signal</keyword>
<gene>
    <name evidence="2" type="ORF">AAG747_10590</name>
</gene>
<feature type="chain" id="PRO_5043891933" description="Beta-lactamase-inhibitor-like PepSY-like domain-containing protein" evidence="1">
    <location>
        <begin position="20"/>
        <end position="153"/>
    </location>
</feature>
<proteinExistence type="predicted"/>
<dbReference type="RefSeq" id="WP_346821136.1">
    <property type="nucleotide sequence ID" value="NZ_JBDKWZ010000005.1"/>
</dbReference>
<dbReference type="SUPFAM" id="SSF160574">
    <property type="entry name" value="BT0923-like"/>
    <property type="match status" value="1"/>
</dbReference>
<dbReference type="Proteomes" id="UP001403385">
    <property type="component" value="Unassembled WGS sequence"/>
</dbReference>